<keyword evidence="5" id="KW-1185">Reference proteome</keyword>
<dbReference type="NCBIfam" id="TIGR02595">
    <property type="entry name" value="PEP_CTERM"/>
    <property type="match status" value="1"/>
</dbReference>
<name>A0A177E8M7_9BACT</name>
<feature type="signal peptide" evidence="2">
    <location>
        <begin position="1"/>
        <end position="21"/>
    </location>
</feature>
<reference evidence="4 5" key="1">
    <citation type="submission" date="2016-02" db="EMBL/GenBank/DDBJ databases">
        <title>Draft genome sequence of Thermodesulfatator sp. S606.</title>
        <authorList>
            <person name="Lai Q."/>
            <person name="Cao J."/>
            <person name="Dupont S."/>
            <person name="Shao Z."/>
            <person name="Jebbar M."/>
            <person name="Alain K."/>
        </authorList>
    </citation>
    <scope>NUCLEOTIDE SEQUENCE [LARGE SCALE GENOMIC DNA]</scope>
    <source>
        <strain evidence="4 5">S606</strain>
    </source>
</reference>
<evidence type="ECO:0000256" key="2">
    <source>
        <dbReference type="SAM" id="SignalP"/>
    </source>
</evidence>
<gene>
    <name evidence="4" type="ORF">TH606_03775</name>
</gene>
<evidence type="ECO:0000256" key="1">
    <source>
        <dbReference type="SAM" id="Phobius"/>
    </source>
</evidence>
<accession>A0A177E8M7</accession>
<proteinExistence type="predicted"/>
<keyword evidence="1" id="KW-0472">Membrane</keyword>
<dbReference type="AlphaFoldDB" id="A0A177E8M7"/>
<keyword evidence="1" id="KW-0812">Transmembrane</keyword>
<feature type="domain" description="Ice-binding protein C-terminal" evidence="3">
    <location>
        <begin position="230"/>
        <end position="252"/>
    </location>
</feature>
<keyword evidence="2" id="KW-0732">Signal</keyword>
<dbReference type="InterPro" id="IPR013424">
    <property type="entry name" value="Ice-binding_C"/>
</dbReference>
<feature type="chain" id="PRO_5008060207" description="Ice-binding protein C-terminal domain-containing protein" evidence="2">
    <location>
        <begin position="22"/>
        <end position="256"/>
    </location>
</feature>
<dbReference type="Pfam" id="PF07589">
    <property type="entry name" value="PEP-CTERM"/>
    <property type="match status" value="1"/>
</dbReference>
<comment type="caution">
    <text evidence="4">The sequence shown here is derived from an EMBL/GenBank/DDBJ whole genome shotgun (WGS) entry which is preliminary data.</text>
</comment>
<sequence length="256" mass="28128">MKLKIWLLLITFLGLASSAWALTINVDGDLSDWGLNTSGFAKNDNNWNPGIPGVFVFQEDQVGSSDYVGPGYGGQEYDVEAILATFDNNYLYIAIATGFPQAGTSWDAGDISLDIGNDGTWDYAFIISNYQDGSENRGLTLGGLYEVSSWLDVYYSSHNVSNPFRMESGTYVGAGSLVYTDDPDHSFSRYFIELAIPLNLIDWSSTIHNLVAIHWTMECGNDYGTVVAHTPEPSTYMLLGAGLFLMAAFVKRQKKA</sequence>
<evidence type="ECO:0000259" key="3">
    <source>
        <dbReference type="Pfam" id="PF07589"/>
    </source>
</evidence>
<evidence type="ECO:0000313" key="4">
    <source>
        <dbReference type="EMBL" id="OAG28056.1"/>
    </source>
</evidence>
<organism evidence="4 5">
    <name type="scientific">Thermodesulfatator autotrophicus</name>
    <dbReference type="NCBI Taxonomy" id="1795632"/>
    <lineage>
        <taxon>Bacteria</taxon>
        <taxon>Pseudomonadati</taxon>
        <taxon>Thermodesulfobacteriota</taxon>
        <taxon>Thermodesulfobacteria</taxon>
        <taxon>Thermodesulfobacteriales</taxon>
        <taxon>Thermodesulfatatoraceae</taxon>
        <taxon>Thermodesulfatator</taxon>
    </lineage>
</organism>
<protein>
    <recommendedName>
        <fullName evidence="3">Ice-binding protein C-terminal domain-containing protein</fullName>
    </recommendedName>
</protein>
<dbReference type="RefSeq" id="WP_068541413.1">
    <property type="nucleotide sequence ID" value="NZ_LSFI01000014.1"/>
</dbReference>
<feature type="transmembrane region" description="Helical" evidence="1">
    <location>
        <begin position="233"/>
        <end position="250"/>
    </location>
</feature>
<dbReference type="OrthoDB" id="9787507at2"/>
<dbReference type="Proteomes" id="UP000076964">
    <property type="component" value="Unassembled WGS sequence"/>
</dbReference>
<dbReference type="EMBL" id="LSFI01000014">
    <property type="protein sequence ID" value="OAG28056.1"/>
    <property type="molecule type" value="Genomic_DNA"/>
</dbReference>
<keyword evidence="1" id="KW-1133">Transmembrane helix</keyword>
<evidence type="ECO:0000313" key="5">
    <source>
        <dbReference type="Proteomes" id="UP000076964"/>
    </source>
</evidence>